<organism evidence="1 2">
    <name type="scientific">Zarea fungicola</name>
    <dbReference type="NCBI Taxonomy" id="93591"/>
    <lineage>
        <taxon>Eukaryota</taxon>
        <taxon>Fungi</taxon>
        <taxon>Dikarya</taxon>
        <taxon>Ascomycota</taxon>
        <taxon>Pezizomycotina</taxon>
        <taxon>Sordariomycetes</taxon>
        <taxon>Hypocreomycetidae</taxon>
        <taxon>Hypocreales</taxon>
        <taxon>Cordycipitaceae</taxon>
        <taxon>Zarea</taxon>
    </lineage>
</organism>
<sequence>MLYQLSLIGLAVTAPSPSKFQDVATFNPITGVISPIARLNERVNPITEVGNIYRDDKGVTRAILVFQLTESLIQAFDNAGFNLAKAILSELLQFGRDNDFAQQVRLNTWDAEFSAAARIISDRLTFFSLAITAHGSPSSIGPTLFLQSWLEQGGKYAAVQSVADALAINKRSVSYPDLNRRDSSPDASPVNWCDAGTRGFFNLIVDKPAEEVGFRCSCPADP</sequence>
<evidence type="ECO:0000313" key="2">
    <source>
        <dbReference type="Proteomes" id="UP001143910"/>
    </source>
</evidence>
<dbReference type="EMBL" id="JANJQO010000172">
    <property type="protein sequence ID" value="KAJ2980791.1"/>
    <property type="molecule type" value="Genomic_DNA"/>
</dbReference>
<evidence type="ECO:0000313" key="1">
    <source>
        <dbReference type="EMBL" id="KAJ2980791.1"/>
    </source>
</evidence>
<dbReference type="Proteomes" id="UP001143910">
    <property type="component" value="Unassembled WGS sequence"/>
</dbReference>
<protein>
    <submittedName>
        <fullName evidence="1">Uncharacterized protein</fullName>
    </submittedName>
</protein>
<reference evidence="1" key="1">
    <citation type="submission" date="2022-08" db="EMBL/GenBank/DDBJ databases">
        <title>Genome Sequence of Lecanicillium fungicola.</title>
        <authorList>
            <person name="Buettner E."/>
        </authorList>
    </citation>
    <scope>NUCLEOTIDE SEQUENCE</scope>
    <source>
        <strain evidence="1">Babe33</strain>
    </source>
</reference>
<proteinExistence type="predicted"/>
<gene>
    <name evidence="1" type="ORF">NQ176_g2424</name>
</gene>
<keyword evidence="2" id="KW-1185">Reference proteome</keyword>
<accession>A0ACC1NPL1</accession>
<comment type="caution">
    <text evidence="1">The sequence shown here is derived from an EMBL/GenBank/DDBJ whole genome shotgun (WGS) entry which is preliminary data.</text>
</comment>
<name>A0ACC1NPL1_9HYPO</name>